<dbReference type="InterPro" id="IPR055438">
    <property type="entry name" value="AstE_AspA_cat"/>
</dbReference>
<keyword evidence="7" id="KW-1185">Reference proteome</keyword>
<evidence type="ECO:0000313" key="7">
    <source>
        <dbReference type="Proteomes" id="UP000249782"/>
    </source>
</evidence>
<feature type="domain" description="Succinylglutamate desuccinylase/Aspartoacylase catalytic" evidence="5">
    <location>
        <begin position="73"/>
        <end position="133"/>
    </location>
</feature>
<dbReference type="Gene3D" id="3.40.630.10">
    <property type="entry name" value="Zn peptidases"/>
    <property type="match status" value="1"/>
</dbReference>
<dbReference type="GO" id="GO:0016788">
    <property type="term" value="F:hydrolase activity, acting on ester bonds"/>
    <property type="evidence" value="ECO:0007669"/>
    <property type="project" value="InterPro"/>
</dbReference>
<sequence>MFKKFLILVVFLGLFSVAQVSAANIEIINNETGGNVTVNYYIRQYAPQHPITKEVITLAKNGTPMVVFGNGSGKNVMIVAGVHGNELPPQLAALKLIDYLADKKINGTVYIVPFLIPSSTATSSRYWKGQNPNSIADHKGTPTNRIVQIAKERLIQALGDFHSTQPGGTPGTDAVFCSRTPTYESYKIAYYISKNSLSKLIAYEKAGLEYQGALEDVCNLEGIPSVTCEVLSPHGTVAVGSVDRSFMQMILFLKYNNIILDASLSISQVVTSANTIKNYYESYKRLPSNVTINNNYYNMGQVLYLSCKATLNINSGSTSMISVGNLKSATASYENYKRGIIYKSEYLKVARNVIGFIEVYNRAPNYASTSRGKIPFHKLVYMYTRILCFYSVNGRLPGYVTV</sequence>
<dbReference type="SUPFAM" id="SSF53187">
    <property type="entry name" value="Zn-dependent exopeptidases"/>
    <property type="match status" value="1"/>
</dbReference>
<evidence type="ECO:0000256" key="4">
    <source>
        <dbReference type="ARBA" id="ARBA00022833"/>
    </source>
</evidence>
<evidence type="ECO:0000256" key="3">
    <source>
        <dbReference type="ARBA" id="ARBA00022801"/>
    </source>
</evidence>
<evidence type="ECO:0000256" key="2">
    <source>
        <dbReference type="ARBA" id="ARBA00022723"/>
    </source>
</evidence>
<reference evidence="6 7" key="1">
    <citation type="submission" date="2018-06" db="EMBL/GenBank/DDBJ databases">
        <title>Draft genome sequence of hyperthermophilic methanogen Methanothermobacter tenebrarum sp. MCM-B 1447.</title>
        <authorList>
            <person name="Pore S.D."/>
            <person name="Dagar S."/>
            <person name="Dhakephalkar P.K."/>
        </authorList>
    </citation>
    <scope>NUCLEOTIDE SEQUENCE [LARGE SCALE GENOMIC DNA]</scope>
    <source>
        <strain evidence="6 7">MCM B 1447</strain>
    </source>
</reference>
<accession>A0A328PJ53</accession>
<keyword evidence="3" id="KW-0378">Hydrolase</keyword>
<protein>
    <recommendedName>
        <fullName evidence="5">Succinylglutamate desuccinylase/Aspartoacylase catalytic domain-containing protein</fullName>
    </recommendedName>
</protein>
<dbReference type="RefSeq" id="WP_112093682.1">
    <property type="nucleotide sequence ID" value="NZ_QLOE01000003.1"/>
</dbReference>
<dbReference type="Pfam" id="PF09373">
    <property type="entry name" value="PMBR"/>
    <property type="match status" value="3"/>
</dbReference>
<dbReference type="Pfam" id="PF24827">
    <property type="entry name" value="AstE_AspA_cat"/>
    <property type="match status" value="1"/>
</dbReference>
<keyword evidence="4" id="KW-0862">Zinc</keyword>
<dbReference type="AlphaFoldDB" id="A0A328PJ53"/>
<comment type="caution">
    <text evidence="6">The sequence shown here is derived from an EMBL/GenBank/DDBJ whole genome shotgun (WGS) entry which is preliminary data.</text>
</comment>
<evidence type="ECO:0000259" key="5">
    <source>
        <dbReference type="Pfam" id="PF24827"/>
    </source>
</evidence>
<gene>
    <name evidence="6" type="ORF">DPC56_03560</name>
</gene>
<dbReference type="InterPro" id="IPR018975">
    <property type="entry name" value="Pseudomurein-binding_repeat"/>
</dbReference>
<dbReference type="Proteomes" id="UP000249782">
    <property type="component" value="Unassembled WGS sequence"/>
</dbReference>
<keyword evidence="2" id="KW-0479">Metal-binding</keyword>
<evidence type="ECO:0000313" key="6">
    <source>
        <dbReference type="EMBL" id="RAO79394.1"/>
    </source>
</evidence>
<dbReference type="EMBL" id="QLOE01000003">
    <property type="protein sequence ID" value="RAO79394.1"/>
    <property type="molecule type" value="Genomic_DNA"/>
</dbReference>
<comment type="cofactor">
    <cofactor evidence="1">
        <name>Zn(2+)</name>
        <dbReference type="ChEBI" id="CHEBI:29105"/>
    </cofactor>
</comment>
<dbReference type="OrthoDB" id="69383at2157"/>
<name>A0A328PJ53_9EURY</name>
<evidence type="ECO:0000256" key="1">
    <source>
        <dbReference type="ARBA" id="ARBA00001947"/>
    </source>
</evidence>
<proteinExistence type="predicted"/>
<dbReference type="GO" id="GO:0046872">
    <property type="term" value="F:metal ion binding"/>
    <property type="evidence" value="ECO:0007669"/>
    <property type="project" value="UniProtKB-KW"/>
</dbReference>
<organism evidence="6 7">
    <name type="scientific">Methanothermobacter tenebrarum</name>
    <dbReference type="NCBI Taxonomy" id="680118"/>
    <lineage>
        <taxon>Archaea</taxon>
        <taxon>Methanobacteriati</taxon>
        <taxon>Methanobacteriota</taxon>
        <taxon>Methanomada group</taxon>
        <taxon>Methanobacteria</taxon>
        <taxon>Methanobacteriales</taxon>
        <taxon>Methanobacteriaceae</taxon>
        <taxon>Methanothermobacter</taxon>
    </lineage>
</organism>